<evidence type="ECO:0000313" key="1">
    <source>
        <dbReference type="EMBL" id="AEI15249.1"/>
    </source>
</evidence>
<dbReference type="InterPro" id="IPR019117">
    <property type="entry name" value="CRISPR-assoc_protein_Cmr3"/>
</dbReference>
<dbReference type="KEGG" id="fsi:Flexsi_1599"/>
<dbReference type="Gene3D" id="3.30.70.2940">
    <property type="match status" value="1"/>
</dbReference>
<dbReference type="eggNOG" id="COG1769">
    <property type="taxonomic scope" value="Bacteria"/>
</dbReference>
<dbReference type="STRING" id="717231.Flexsi_1599"/>
<protein>
    <submittedName>
        <fullName evidence="1">CRISPR-associated protein, Cmr3</fullName>
    </submittedName>
</protein>
<proteinExistence type="predicted"/>
<accession>F8E947</accession>
<dbReference type="Pfam" id="PF09700">
    <property type="entry name" value="Cas_Cmr3"/>
    <property type="match status" value="1"/>
</dbReference>
<dbReference type="AlphaFoldDB" id="F8E947"/>
<dbReference type="OrthoDB" id="6162707at2"/>
<dbReference type="Gene3D" id="2.60.40.4350">
    <property type="match status" value="1"/>
</dbReference>
<dbReference type="HOGENOM" id="CLU_849739_0_0_0"/>
<sequence>MYNWYSFEPNDTVFFRGAEPMEKGEDHNANFNFPPPVHTMAGAIRTYFYNIDKKNNEDKFSDIVRIGEEYGGFKLVGPFFKIDEKIYLPAPYSWFVEKSCATSENGKYNIIKGFSIQSDLIKTSSDDLYWAKGESELESIGGKWINYNDLINGSDKAEVKDVKDFYVSELRTGIALNKDHTARESHIYSFNHCRLKKGVSFIFGIDIDDLGNGGILTLGAEQRFGKFKKEDLEINLNTNGELFMSLSLMPASAKVNDSVISTGKIQYLGGWDLHKRFHKPMKGYFPAGTVFNSNFDNCISIN</sequence>
<reference evidence="2" key="2">
    <citation type="submission" date="2011-06" db="EMBL/GenBank/DDBJ databases">
        <title>The complete genome of Flexistipes sinusarabici DSM 4947.</title>
        <authorList>
            <person name="Lucas S."/>
            <person name="Han J."/>
            <person name="Lapidus A."/>
            <person name="Bruce D."/>
            <person name="Goodwin L."/>
            <person name="Pitluck S."/>
            <person name="Peters L."/>
            <person name="Kyrpides N."/>
            <person name="Mavromatis K."/>
            <person name="Ivanova N."/>
            <person name="Mikhailova N."/>
            <person name="Chertkov O."/>
            <person name="Detter J.C."/>
            <person name="Tapia R."/>
            <person name="Han C."/>
            <person name="Land M."/>
            <person name="Hauser L."/>
            <person name="Markowitz V."/>
            <person name="Cheng J.-F."/>
            <person name="Hugenholtz P."/>
            <person name="Woyke T."/>
            <person name="Wu D."/>
            <person name="Spring S."/>
            <person name="Schroeder M."/>
            <person name="Brambilla E."/>
            <person name="Klenk H.-P."/>
            <person name="Eisen J.A."/>
        </authorList>
    </citation>
    <scope>NUCLEOTIDE SEQUENCE [LARGE SCALE GENOMIC DNA]</scope>
    <source>
        <strain evidence="2">DSM 4947 / MAS 10</strain>
    </source>
</reference>
<gene>
    <name evidence="1" type="ordered locus">Flexsi_1599</name>
</gene>
<dbReference type="RefSeq" id="WP_013886728.1">
    <property type="nucleotide sequence ID" value="NC_015672.1"/>
</dbReference>
<name>F8E947_FLESM</name>
<dbReference type="EMBL" id="CP002858">
    <property type="protein sequence ID" value="AEI15249.1"/>
    <property type="molecule type" value="Genomic_DNA"/>
</dbReference>
<keyword evidence="2" id="KW-1185">Reference proteome</keyword>
<evidence type="ECO:0000313" key="2">
    <source>
        <dbReference type="Proteomes" id="UP000006621"/>
    </source>
</evidence>
<organism evidence="1 2">
    <name type="scientific">Flexistipes sinusarabici (strain ATCC 49648 / DSM 4947 / MAS 10)</name>
    <dbReference type="NCBI Taxonomy" id="717231"/>
    <lineage>
        <taxon>Bacteria</taxon>
        <taxon>Pseudomonadati</taxon>
        <taxon>Deferribacterota</taxon>
        <taxon>Deferribacteres</taxon>
        <taxon>Deferribacterales</taxon>
        <taxon>Flexistipitaceae</taxon>
        <taxon>Flexistipes</taxon>
    </lineage>
</organism>
<reference evidence="1 2" key="1">
    <citation type="journal article" date="2011" name="Stand. Genomic Sci.">
        <title>Genome sequence of the moderately thermophilic halophile Flexistipes sinusarabici strain (MAS10).</title>
        <authorList>
            <person name="Lapidus A."/>
            <person name="Chertkov O."/>
            <person name="Nolan M."/>
            <person name="Lucas S."/>
            <person name="Hammon N."/>
            <person name="Deshpande S."/>
            <person name="Cheng J.F."/>
            <person name="Tapia R."/>
            <person name="Han C."/>
            <person name="Goodwin L."/>
            <person name="Pitluck S."/>
            <person name="Liolios K."/>
            <person name="Pagani I."/>
            <person name="Ivanova N."/>
            <person name="Huntemann M."/>
            <person name="Mavromatis K."/>
            <person name="Mikhailova N."/>
            <person name="Pati A."/>
            <person name="Chen A."/>
            <person name="Palaniappan K."/>
            <person name="Land M."/>
            <person name="Hauser L."/>
            <person name="Brambilla E.M."/>
            <person name="Rohde M."/>
            <person name="Abt B."/>
            <person name="Spring S."/>
            <person name="Goker M."/>
            <person name="Bristow J."/>
            <person name="Eisen J.A."/>
            <person name="Markowitz V."/>
            <person name="Hugenholtz P."/>
            <person name="Kyrpides N.C."/>
            <person name="Klenk H.P."/>
            <person name="Woyke T."/>
        </authorList>
    </citation>
    <scope>NUCLEOTIDE SEQUENCE [LARGE SCALE GENOMIC DNA]</scope>
    <source>
        <strain evidence="2">DSM 4947 / MAS 10</strain>
    </source>
</reference>
<dbReference type="Proteomes" id="UP000006621">
    <property type="component" value="Chromosome"/>
</dbReference>